<reference evidence="2" key="1">
    <citation type="journal article" date="2019" name="Int. J. Syst. Evol. Microbiol.">
        <title>The Global Catalogue of Microorganisms (GCM) 10K type strain sequencing project: providing services to taxonomists for standard genome sequencing and annotation.</title>
        <authorList>
            <consortium name="The Broad Institute Genomics Platform"/>
            <consortium name="The Broad Institute Genome Sequencing Center for Infectious Disease"/>
            <person name="Wu L."/>
            <person name="Ma J."/>
        </authorList>
    </citation>
    <scope>NUCLEOTIDE SEQUENCE [LARGE SCALE GENOMIC DNA]</scope>
    <source>
        <strain evidence="2">JCM 11650</strain>
    </source>
</reference>
<keyword evidence="2" id="KW-1185">Reference proteome</keyword>
<gene>
    <name evidence="1" type="ORF">ACFO3A_11355</name>
</gene>
<evidence type="ECO:0000313" key="2">
    <source>
        <dbReference type="Proteomes" id="UP001595967"/>
    </source>
</evidence>
<comment type="caution">
    <text evidence="1">The sequence shown here is derived from an EMBL/GenBank/DDBJ whole genome shotgun (WGS) entry which is preliminary data.</text>
</comment>
<organism evidence="1 2">
    <name type="scientific">Comamonas nitrativorans</name>
    <dbReference type="NCBI Taxonomy" id="108437"/>
    <lineage>
        <taxon>Bacteria</taxon>
        <taxon>Pseudomonadati</taxon>
        <taxon>Pseudomonadota</taxon>
        <taxon>Betaproteobacteria</taxon>
        <taxon>Burkholderiales</taxon>
        <taxon>Comamonadaceae</taxon>
        <taxon>Comamonas</taxon>
    </lineage>
</organism>
<sequence length="47" mass="4972">MSASVFEKSDRGKQKTAGLFSFGGSFEGLFVGVRALASHPPGIENQK</sequence>
<dbReference type="RefSeq" id="WP_377726415.1">
    <property type="nucleotide sequence ID" value="NZ_JBHSEW010000009.1"/>
</dbReference>
<evidence type="ECO:0000313" key="1">
    <source>
        <dbReference type="EMBL" id="MFC4622809.1"/>
    </source>
</evidence>
<name>A0ABV9GZ26_9BURK</name>
<dbReference type="EMBL" id="JBHSEW010000009">
    <property type="protein sequence ID" value="MFC4622809.1"/>
    <property type="molecule type" value="Genomic_DNA"/>
</dbReference>
<accession>A0ABV9GZ26</accession>
<proteinExistence type="predicted"/>
<dbReference type="Proteomes" id="UP001595967">
    <property type="component" value="Unassembled WGS sequence"/>
</dbReference>
<protein>
    <submittedName>
        <fullName evidence="1">Uncharacterized protein</fullName>
    </submittedName>
</protein>